<feature type="transmembrane region" description="Helical" evidence="1">
    <location>
        <begin position="39"/>
        <end position="62"/>
    </location>
</feature>
<keyword evidence="1" id="KW-0472">Membrane</keyword>
<feature type="transmembrane region" description="Helical" evidence="1">
    <location>
        <begin position="74"/>
        <end position="100"/>
    </location>
</feature>
<evidence type="ECO:0000313" key="2">
    <source>
        <dbReference type="EMBL" id="PAU81464.1"/>
    </source>
</evidence>
<evidence type="ECO:0000313" key="3">
    <source>
        <dbReference type="Proteomes" id="UP000218083"/>
    </source>
</evidence>
<gene>
    <name evidence="2" type="ORF">CK500_14250</name>
</gene>
<sequence>MLISAVPFLGYIVIGGVLTLVESRWAPENFLSMTADPGFVLTGTLVCLFIVEATASFILYYLLTGFENERSQFVLLMSYIGLGFGGAALRVFIPSCIAFLTSWL</sequence>
<accession>A0A2A2F9Q8</accession>
<proteinExistence type="predicted"/>
<dbReference type="Proteomes" id="UP000218083">
    <property type="component" value="Unassembled WGS sequence"/>
</dbReference>
<comment type="caution">
    <text evidence="2">The sequence shown here is derived from an EMBL/GenBank/DDBJ whole genome shotgun (WGS) entry which is preliminary data.</text>
</comment>
<reference evidence="2 3" key="1">
    <citation type="submission" date="2017-08" db="EMBL/GenBank/DDBJ databases">
        <title>The strain WRN001 was isolated from Binhai saline alkaline soil, Tianjin, China.</title>
        <authorList>
            <person name="Liu D."/>
            <person name="Zhang G."/>
        </authorList>
    </citation>
    <scope>NUCLEOTIDE SEQUENCE [LARGE SCALE GENOMIC DNA]</scope>
    <source>
        <strain evidence="2 3">WN019</strain>
    </source>
</reference>
<keyword evidence="3" id="KW-1185">Reference proteome</keyword>
<organism evidence="2 3">
    <name type="scientific">Halorubrum salipaludis</name>
    <dbReference type="NCBI Taxonomy" id="2032630"/>
    <lineage>
        <taxon>Archaea</taxon>
        <taxon>Methanobacteriati</taxon>
        <taxon>Methanobacteriota</taxon>
        <taxon>Stenosarchaea group</taxon>
        <taxon>Halobacteria</taxon>
        <taxon>Halobacteriales</taxon>
        <taxon>Haloferacaceae</taxon>
        <taxon>Halorubrum</taxon>
    </lineage>
</organism>
<keyword evidence="1" id="KW-1133">Transmembrane helix</keyword>
<evidence type="ECO:0000256" key="1">
    <source>
        <dbReference type="SAM" id="Phobius"/>
    </source>
</evidence>
<dbReference type="EMBL" id="NSKC01000010">
    <property type="protein sequence ID" value="PAU81464.1"/>
    <property type="molecule type" value="Genomic_DNA"/>
</dbReference>
<keyword evidence="1" id="KW-0812">Transmembrane</keyword>
<name>A0A2A2F9Q8_9EURY</name>
<dbReference type="AlphaFoldDB" id="A0A2A2F9Q8"/>
<protein>
    <submittedName>
        <fullName evidence="2">Uncharacterized protein</fullName>
    </submittedName>
</protein>